<name>A0AAE6T8F2_9BACT</name>
<evidence type="ECO:0000313" key="5">
    <source>
        <dbReference type="Proteomes" id="UP001202031"/>
    </source>
</evidence>
<dbReference type="Proteomes" id="UP000642553">
    <property type="component" value="Chromosome"/>
</dbReference>
<organism evidence="3 4">
    <name type="scientific">Akkermansia massiliensis</name>
    <dbReference type="NCBI Taxonomy" id="2927224"/>
    <lineage>
        <taxon>Bacteria</taxon>
        <taxon>Pseudomonadati</taxon>
        <taxon>Verrucomicrobiota</taxon>
        <taxon>Verrucomicrobiia</taxon>
        <taxon>Verrucomicrobiales</taxon>
        <taxon>Akkermansiaceae</taxon>
        <taxon>Akkermansia</taxon>
    </lineage>
</organism>
<reference evidence="2 5" key="2">
    <citation type="submission" date="2022-03" db="EMBL/GenBank/DDBJ databases">
        <title>Taxonomic description of new species and reclassification of some bacterial strains.</title>
        <authorList>
            <person name="Ndongo S."/>
        </authorList>
    </citation>
    <scope>NUCLEOTIDE SEQUENCE [LARGE SCALE GENOMIC DNA]</scope>
    <source>
        <strain evidence="2 5">Marseille-P6666</strain>
    </source>
</reference>
<proteinExistence type="predicted"/>
<feature type="transmembrane region" description="Helical" evidence="1">
    <location>
        <begin position="93"/>
        <end position="115"/>
    </location>
</feature>
<reference evidence="3" key="1">
    <citation type="submission" date="2018-05" db="EMBL/GenBank/DDBJ databases">
        <title>Complete genome sequnece of Akkermansia muciniphila EB-AMDK-40.</title>
        <authorList>
            <person name="Nam Y.-D."/>
            <person name="Chung W.-H."/>
            <person name="Park Y.S."/>
            <person name="Kang J."/>
        </authorList>
    </citation>
    <scope>NUCLEOTIDE SEQUENCE</scope>
    <source>
        <strain evidence="3">EB-AMDK-40</strain>
    </source>
</reference>
<keyword evidence="1" id="KW-0812">Transmembrane</keyword>
<feature type="transmembrane region" description="Helical" evidence="1">
    <location>
        <begin position="64"/>
        <end position="87"/>
    </location>
</feature>
<dbReference type="InterPro" id="IPR009937">
    <property type="entry name" value="Phage_holin_3_6"/>
</dbReference>
<dbReference type="RefSeq" id="WP_022397528.1">
    <property type="nucleotide sequence ID" value="NZ_CP029701.1"/>
</dbReference>
<evidence type="ECO:0000313" key="2">
    <source>
        <dbReference type="EMBL" id="MCL6657197.1"/>
    </source>
</evidence>
<sequence length="148" mass="16049">MGLIDKLKRTFVAPIVEEKEEGAAMVRSLRETGAAALDHVEALAALLKLELEEASKRLGRKMALLLLAAFMAIFGYLFLWCFLTMVMAHFWGIIAGLAVTTGIHLVAAAVALILFSRTHVTPIAPATAEELKTDLSCLQMALKKSSHS</sequence>
<gene>
    <name evidence="3" type="ORF">DMI76_01175</name>
    <name evidence="2" type="ORF">M8N44_07685</name>
</gene>
<dbReference type="AlphaFoldDB" id="A0AAE6T8F2"/>
<protein>
    <submittedName>
        <fullName evidence="2">Phage holin family protein</fullName>
    </submittedName>
</protein>
<dbReference type="Proteomes" id="UP001202031">
    <property type="component" value="Unassembled WGS sequence"/>
</dbReference>
<dbReference type="Pfam" id="PF07332">
    <property type="entry name" value="Phage_holin_3_6"/>
    <property type="match status" value="1"/>
</dbReference>
<dbReference type="EMBL" id="CP029701">
    <property type="protein sequence ID" value="QHV62072.1"/>
    <property type="molecule type" value="Genomic_DNA"/>
</dbReference>
<evidence type="ECO:0000313" key="4">
    <source>
        <dbReference type="Proteomes" id="UP000642553"/>
    </source>
</evidence>
<evidence type="ECO:0000256" key="1">
    <source>
        <dbReference type="SAM" id="Phobius"/>
    </source>
</evidence>
<keyword evidence="1" id="KW-1133">Transmembrane helix</keyword>
<accession>A0AAE6T8F2</accession>
<evidence type="ECO:0000313" key="3">
    <source>
        <dbReference type="EMBL" id="QHV62072.1"/>
    </source>
</evidence>
<keyword evidence="5" id="KW-1185">Reference proteome</keyword>
<keyword evidence="1" id="KW-0472">Membrane</keyword>
<dbReference type="GeneID" id="84023738"/>
<dbReference type="EMBL" id="JAMGSI010000001">
    <property type="protein sequence ID" value="MCL6657197.1"/>
    <property type="molecule type" value="Genomic_DNA"/>
</dbReference>